<keyword evidence="4 9" id="KW-0808">Transferase</keyword>
<dbReference type="InterPro" id="IPR014721">
    <property type="entry name" value="Ribsml_uS5_D2-typ_fold_subgr"/>
</dbReference>
<gene>
    <name evidence="9 12" type="primary">ispE</name>
    <name evidence="12" type="ORF">NEA10_09285</name>
</gene>
<feature type="domain" description="GHMP kinase N-terminal" evidence="10">
    <location>
        <begin position="67"/>
        <end position="149"/>
    </location>
</feature>
<dbReference type="PANTHER" id="PTHR43527:SF2">
    <property type="entry name" value="4-DIPHOSPHOCYTIDYL-2-C-METHYL-D-ERYTHRITOL KINASE, CHLOROPLASTIC"/>
    <property type="match status" value="1"/>
</dbReference>
<keyword evidence="5 9" id="KW-0547">Nucleotide-binding</keyword>
<comment type="catalytic activity">
    <reaction evidence="9">
        <text>4-CDP-2-C-methyl-D-erythritol + ATP = 4-CDP-2-C-methyl-D-erythritol 2-phosphate + ADP + H(+)</text>
        <dbReference type="Rhea" id="RHEA:18437"/>
        <dbReference type="ChEBI" id="CHEBI:15378"/>
        <dbReference type="ChEBI" id="CHEBI:30616"/>
        <dbReference type="ChEBI" id="CHEBI:57823"/>
        <dbReference type="ChEBI" id="CHEBI:57919"/>
        <dbReference type="ChEBI" id="CHEBI:456216"/>
        <dbReference type="EC" id="2.7.1.148"/>
    </reaction>
</comment>
<dbReference type="Pfam" id="PF00288">
    <property type="entry name" value="GHMP_kinases_N"/>
    <property type="match status" value="1"/>
</dbReference>
<dbReference type="GO" id="GO:0050515">
    <property type="term" value="F:4-(cytidine 5'-diphospho)-2-C-methyl-D-erythritol kinase activity"/>
    <property type="evidence" value="ECO:0007669"/>
    <property type="project" value="UniProtKB-EC"/>
</dbReference>
<dbReference type="Pfam" id="PF08544">
    <property type="entry name" value="GHMP_kinases_C"/>
    <property type="match status" value="1"/>
</dbReference>
<feature type="active site" evidence="9">
    <location>
        <position position="11"/>
    </location>
</feature>
<dbReference type="InterPro" id="IPR013750">
    <property type="entry name" value="GHMP_kinase_C_dom"/>
</dbReference>
<evidence type="ECO:0000259" key="10">
    <source>
        <dbReference type="Pfam" id="PF00288"/>
    </source>
</evidence>
<keyword evidence="13" id="KW-1185">Reference proteome</keyword>
<keyword evidence="7 9" id="KW-0067">ATP-binding</keyword>
<dbReference type="HAMAP" id="MF_00061">
    <property type="entry name" value="IspE"/>
    <property type="match status" value="1"/>
</dbReference>
<evidence type="ECO:0000256" key="1">
    <source>
        <dbReference type="ARBA" id="ARBA00009684"/>
    </source>
</evidence>
<evidence type="ECO:0000256" key="7">
    <source>
        <dbReference type="ARBA" id="ARBA00022840"/>
    </source>
</evidence>
<dbReference type="InterPro" id="IPR036554">
    <property type="entry name" value="GHMP_kinase_C_sf"/>
</dbReference>
<dbReference type="Proteomes" id="UP001056708">
    <property type="component" value="Chromosome"/>
</dbReference>
<dbReference type="EMBL" id="CP098611">
    <property type="protein sequence ID" value="USR92887.1"/>
    <property type="molecule type" value="Genomic_DNA"/>
</dbReference>
<evidence type="ECO:0000313" key="13">
    <source>
        <dbReference type="Proteomes" id="UP001056708"/>
    </source>
</evidence>
<comment type="similarity">
    <text evidence="1 9">Belongs to the GHMP kinase family. IspE subfamily.</text>
</comment>
<evidence type="ECO:0000256" key="5">
    <source>
        <dbReference type="ARBA" id="ARBA00022741"/>
    </source>
</evidence>
<accession>A0ABY5AVS2</accession>
<dbReference type="InterPro" id="IPR006204">
    <property type="entry name" value="GHMP_kinase_N_dom"/>
</dbReference>
<organism evidence="12 13">
    <name type="scientific">Phormidium yuhuli AB48</name>
    <dbReference type="NCBI Taxonomy" id="2940671"/>
    <lineage>
        <taxon>Bacteria</taxon>
        <taxon>Bacillati</taxon>
        <taxon>Cyanobacteriota</taxon>
        <taxon>Cyanophyceae</taxon>
        <taxon>Oscillatoriophycideae</taxon>
        <taxon>Oscillatoriales</taxon>
        <taxon>Oscillatoriaceae</taxon>
        <taxon>Phormidium</taxon>
        <taxon>Phormidium yuhuli</taxon>
    </lineage>
</organism>
<dbReference type="InterPro" id="IPR020568">
    <property type="entry name" value="Ribosomal_Su5_D2-typ_SF"/>
</dbReference>
<evidence type="ECO:0000256" key="9">
    <source>
        <dbReference type="HAMAP-Rule" id="MF_00061"/>
    </source>
</evidence>
<dbReference type="RefSeq" id="WP_252665062.1">
    <property type="nucleotide sequence ID" value="NZ_CP098611.1"/>
</dbReference>
<comment type="function">
    <text evidence="9">Catalyzes the phosphorylation of the position 2 hydroxy group of 4-diphosphocytidyl-2C-methyl-D-erythritol.</text>
</comment>
<evidence type="ECO:0000256" key="6">
    <source>
        <dbReference type="ARBA" id="ARBA00022777"/>
    </source>
</evidence>
<dbReference type="PANTHER" id="PTHR43527">
    <property type="entry name" value="4-DIPHOSPHOCYTIDYL-2-C-METHYL-D-ERYTHRITOL KINASE, CHLOROPLASTIC"/>
    <property type="match status" value="1"/>
</dbReference>
<comment type="pathway">
    <text evidence="9">Isoprenoid biosynthesis; isopentenyl diphosphate biosynthesis via DXP pathway; isopentenyl diphosphate from 1-deoxy-D-xylulose 5-phosphate: step 3/6.</text>
</comment>
<feature type="binding site" evidence="9">
    <location>
        <begin position="99"/>
        <end position="109"/>
    </location>
    <ligand>
        <name>ATP</name>
        <dbReference type="ChEBI" id="CHEBI:30616"/>
    </ligand>
</feature>
<dbReference type="Gene3D" id="3.30.230.10">
    <property type="match status" value="1"/>
</dbReference>
<dbReference type="Gene3D" id="3.30.70.890">
    <property type="entry name" value="GHMP kinase, C-terminal domain"/>
    <property type="match status" value="1"/>
</dbReference>
<protein>
    <recommendedName>
        <fullName evidence="3 9">4-diphosphocytidyl-2-C-methyl-D-erythritol kinase</fullName>
        <shortName evidence="9">CMK</shortName>
        <ecNumber evidence="2 9">2.7.1.148</ecNumber>
    </recommendedName>
    <alternativeName>
        <fullName evidence="8 9">4-(cytidine-5'-diphospho)-2-C-methyl-D-erythritol kinase</fullName>
    </alternativeName>
</protein>
<dbReference type="PIRSF" id="PIRSF010376">
    <property type="entry name" value="IspE"/>
    <property type="match status" value="1"/>
</dbReference>
<dbReference type="SUPFAM" id="SSF55060">
    <property type="entry name" value="GHMP Kinase, C-terminal domain"/>
    <property type="match status" value="1"/>
</dbReference>
<evidence type="ECO:0000259" key="11">
    <source>
        <dbReference type="Pfam" id="PF08544"/>
    </source>
</evidence>
<name>A0ABY5AVS2_9CYAN</name>
<dbReference type="SUPFAM" id="SSF54211">
    <property type="entry name" value="Ribosomal protein S5 domain 2-like"/>
    <property type="match status" value="1"/>
</dbReference>
<evidence type="ECO:0000313" key="12">
    <source>
        <dbReference type="EMBL" id="USR92887.1"/>
    </source>
</evidence>
<dbReference type="InterPro" id="IPR004424">
    <property type="entry name" value="IspE"/>
</dbReference>
<feature type="active site" evidence="9">
    <location>
        <position position="141"/>
    </location>
</feature>
<evidence type="ECO:0000256" key="2">
    <source>
        <dbReference type="ARBA" id="ARBA00012052"/>
    </source>
</evidence>
<sequence length="313" mass="34111">MERCTLSAPAKINLYLEIIGDRPDGYHELAMIMQSVALCDRLWLQVNGLEQFRLQCNTPGVPGDRSNLALRAAELMAQTYPETHHNLGGLDIYLDKVIPIAAGLAGGSTDAAAVLVGLDLLWRQGLTQPELWDLAAELGSDVPFCISGGTALASGRGEEITPLPSMEGVSVVLAKHHSLAISTPWAYKTFRERFSHTYATGDDAQAQRRQSLHAGPMMSALLNHDKREIGRLLYNDLEKVVLPEFPSVARLRQVMSEGDVLGAMMSGSGPTVFALTETPEQAQSLCDHVKREIPDEDLGLWVTEFCPTGVFVC</sequence>
<evidence type="ECO:0000256" key="3">
    <source>
        <dbReference type="ARBA" id="ARBA00017473"/>
    </source>
</evidence>
<reference evidence="12" key="1">
    <citation type="submission" date="2022-06" db="EMBL/GenBank/DDBJ databases">
        <title>Genome sequence of Phormidium yuhuli AB48 isolated from an industrial photobioreactor environment.</title>
        <authorList>
            <person name="Qiu Y."/>
            <person name="Noonan A.J.C."/>
            <person name="Dofher K."/>
            <person name="Koch M."/>
            <person name="Kieft B."/>
            <person name="Lin X."/>
            <person name="Ziels R.M."/>
            <person name="Hallam S.J."/>
        </authorList>
    </citation>
    <scope>NUCLEOTIDE SEQUENCE</scope>
    <source>
        <strain evidence="12">AB48</strain>
    </source>
</reference>
<dbReference type="NCBIfam" id="TIGR00154">
    <property type="entry name" value="ispE"/>
    <property type="match status" value="1"/>
</dbReference>
<keyword evidence="6 9" id="KW-0418">Kinase</keyword>
<proteinExistence type="inferred from homology"/>
<dbReference type="EC" id="2.7.1.148" evidence="2 9"/>
<feature type="domain" description="GHMP kinase C-terminal" evidence="11">
    <location>
        <begin position="217"/>
        <end position="292"/>
    </location>
</feature>
<evidence type="ECO:0000256" key="4">
    <source>
        <dbReference type="ARBA" id="ARBA00022679"/>
    </source>
</evidence>
<evidence type="ECO:0000256" key="8">
    <source>
        <dbReference type="ARBA" id="ARBA00032554"/>
    </source>
</evidence>
<keyword evidence="9" id="KW-0414">Isoprene biosynthesis</keyword>